<evidence type="ECO:0000313" key="1">
    <source>
        <dbReference type="EMBL" id="OAY56800.1"/>
    </source>
</evidence>
<name>A0A2C9WDG1_MANES</name>
<dbReference type="AlphaFoldDB" id="A0A2C9WDG1"/>
<organism evidence="1">
    <name type="scientific">Manihot esculenta</name>
    <name type="common">Cassava</name>
    <name type="synonym">Jatropha manihot</name>
    <dbReference type="NCBI Taxonomy" id="3983"/>
    <lineage>
        <taxon>Eukaryota</taxon>
        <taxon>Viridiplantae</taxon>
        <taxon>Streptophyta</taxon>
        <taxon>Embryophyta</taxon>
        <taxon>Tracheophyta</taxon>
        <taxon>Spermatophyta</taxon>
        <taxon>Magnoliopsida</taxon>
        <taxon>eudicotyledons</taxon>
        <taxon>Gunneridae</taxon>
        <taxon>Pentapetalae</taxon>
        <taxon>rosids</taxon>
        <taxon>fabids</taxon>
        <taxon>Malpighiales</taxon>
        <taxon>Euphorbiaceae</taxon>
        <taxon>Crotonoideae</taxon>
        <taxon>Manihoteae</taxon>
        <taxon>Manihot</taxon>
    </lineage>
</organism>
<dbReference type="EMBL" id="CM004388">
    <property type="protein sequence ID" value="OAY56800.1"/>
    <property type="molecule type" value="Genomic_DNA"/>
</dbReference>
<proteinExistence type="predicted"/>
<sequence length="105" mass="12067">MHNFILGLANIALADERVFSVPSVFDAEKELKPLKLGKKRQILLCLMLISKLRTQSKLVMPFGWPHLCLYGMQHLVKPSMVFAVLRCKIGIHCNDMQHKICPWTH</sequence>
<accession>A0A2C9WDG1</accession>
<protein>
    <submittedName>
        <fullName evidence="1">Uncharacterized protein</fullName>
    </submittedName>
</protein>
<gene>
    <name evidence="1" type="ORF">MANES_02G045300</name>
</gene>
<reference evidence="1" key="1">
    <citation type="submission" date="2016-02" db="EMBL/GenBank/DDBJ databases">
        <title>WGS assembly of Manihot esculenta.</title>
        <authorList>
            <person name="Bredeson J.V."/>
            <person name="Prochnik S.E."/>
            <person name="Lyons J.B."/>
            <person name="Schmutz J."/>
            <person name="Grimwood J."/>
            <person name="Vrebalov J."/>
            <person name="Bart R.S."/>
            <person name="Amuge T."/>
            <person name="Ferguson M.E."/>
            <person name="Green R."/>
            <person name="Putnam N."/>
            <person name="Stites J."/>
            <person name="Rounsley S."/>
            <person name="Rokhsar D.S."/>
        </authorList>
    </citation>
    <scope>NUCLEOTIDE SEQUENCE [LARGE SCALE GENOMIC DNA]</scope>
    <source>
        <tissue evidence="1">Leaf</tissue>
    </source>
</reference>